<keyword evidence="3" id="KW-1185">Reference proteome</keyword>
<feature type="signal peptide" evidence="1">
    <location>
        <begin position="1"/>
        <end position="19"/>
    </location>
</feature>
<proteinExistence type="predicted"/>
<gene>
    <name evidence="2" type="ORF">Q4Q35_15930</name>
</gene>
<dbReference type="PROSITE" id="PS51257">
    <property type="entry name" value="PROKAR_LIPOPROTEIN"/>
    <property type="match status" value="1"/>
</dbReference>
<organism evidence="2 3">
    <name type="scientific">Flavivirga aquimarina</name>
    <dbReference type="NCBI Taxonomy" id="2027862"/>
    <lineage>
        <taxon>Bacteria</taxon>
        <taxon>Pseudomonadati</taxon>
        <taxon>Bacteroidota</taxon>
        <taxon>Flavobacteriia</taxon>
        <taxon>Flavobacteriales</taxon>
        <taxon>Flavobacteriaceae</taxon>
        <taxon>Flavivirga</taxon>
    </lineage>
</organism>
<dbReference type="RefSeq" id="WP_303279000.1">
    <property type="nucleotide sequence ID" value="NZ_JAUOEK010000150.1"/>
</dbReference>
<dbReference type="EMBL" id="JAUOEK010000150">
    <property type="protein sequence ID" value="MDO5971298.1"/>
    <property type="molecule type" value="Genomic_DNA"/>
</dbReference>
<evidence type="ECO:0000313" key="3">
    <source>
        <dbReference type="Proteomes" id="UP001176883"/>
    </source>
</evidence>
<dbReference type="Proteomes" id="UP001176883">
    <property type="component" value="Unassembled WGS sequence"/>
</dbReference>
<evidence type="ECO:0008006" key="4">
    <source>
        <dbReference type="Google" id="ProtNLM"/>
    </source>
</evidence>
<name>A0ABT8WDV9_9FLAO</name>
<reference evidence="2" key="1">
    <citation type="submission" date="2023-07" db="EMBL/GenBank/DDBJ databases">
        <title>Two novel species in the genus Flavivirga.</title>
        <authorList>
            <person name="Kwon K."/>
        </authorList>
    </citation>
    <scope>NUCLEOTIDE SEQUENCE</scope>
    <source>
        <strain evidence="2">KCTC 52353</strain>
    </source>
</reference>
<evidence type="ECO:0000313" key="2">
    <source>
        <dbReference type="EMBL" id="MDO5971298.1"/>
    </source>
</evidence>
<comment type="caution">
    <text evidence="2">The sequence shown here is derived from an EMBL/GenBank/DDBJ whole genome shotgun (WGS) entry which is preliminary data.</text>
</comment>
<feature type="chain" id="PRO_5046588116" description="DUF1735 domain-containing protein" evidence="1">
    <location>
        <begin position="20"/>
        <end position="248"/>
    </location>
</feature>
<evidence type="ECO:0000256" key="1">
    <source>
        <dbReference type="SAM" id="SignalP"/>
    </source>
</evidence>
<sequence>MKKILYILTIVLSLSSVLSCEKNDDSPIIININYVGFESGFILGSDPIGTASEEVRIAASNTTNSDRTFNIVIDADLTTADPSAYSFPSTVTIPANTNLGSFVVEVNGENINALGDDILAIKFVSDEENLLISDPISLNLRQVCPNPEVVLDITFDDFPGEIYWAVLDSGDNIVFESADGGAYGAYSGEAGEMISRSLCILQSGIYTFQIQDQYADGAGPFTISYDGSIIFSSDGVYGGGVETEFTVN</sequence>
<keyword evidence="1" id="KW-0732">Signal</keyword>
<protein>
    <recommendedName>
        <fullName evidence="4">DUF1735 domain-containing protein</fullName>
    </recommendedName>
</protein>
<accession>A0ABT8WDV9</accession>